<dbReference type="EMBL" id="JAACXV010000234">
    <property type="protein sequence ID" value="KAF7281590.1"/>
    <property type="molecule type" value="Genomic_DNA"/>
</dbReference>
<feature type="compositionally biased region" description="Low complexity" evidence="1">
    <location>
        <begin position="62"/>
        <end position="80"/>
    </location>
</feature>
<dbReference type="AlphaFoldDB" id="A0A834IPC1"/>
<feature type="region of interest" description="Disordered" evidence="1">
    <location>
        <begin position="238"/>
        <end position="279"/>
    </location>
</feature>
<sequence>MMLSVCKKLCLVFIIGDILTINSTCQAKCDFSKIFRTPKDMRHVNFDHLEIVERAEFNRFDTTTTPQPTTTTSESTGTKKGQQKDGNVANAQVLLRFGGDNIDGNNHVIKHLPHCQNLLGGSHLLPPAATTYNHNYFTPPCHHQYYHPYPPPVPFVFPNYYYSFYDELKPYIPQELNAYLNRFYQHGMMDYDGAKEMRAKLPCKRPNKNKRKLQNLNAQPKRNVIDVSNELEGNNLVKPRVPRSLKPSDDVVQNTTASHELKTTTPKATTDVPNDDTSNEKIVSDIKTLLNNALVEYRGNNSSDNHKMLISYPIFGEKLSKPLTDKVLFFGSTSQNQDSDENLSDEQKATECACLKHRNNDTKSKPEQKFVKDLEDLMHLSFNDTTLVKTLPFFQKYLSSMINILKSKSSLSQGFSEKQDKLQEVNDLDSERSSYDVVGANNLGQYMRRFYNDAAVVSPISNILYKQDIDRYNQARYFSPRLVAMVPIDSRNFDNNGAPYVFLPRGSIMPEYFPRYGVELQKRLIPSIYDIDPAFTYCARCGSQSNKGRHCNYCGYLSNCFDLSYLFYKLWVPPSFSLGLGLKLEDEIHDCPVGKAGLEVNTLDRVNSYPVRYTVLNPLTIDNNSWGSRVMRTS</sequence>
<feature type="signal peptide" evidence="2">
    <location>
        <begin position="1"/>
        <end position="27"/>
    </location>
</feature>
<keyword evidence="4" id="KW-1185">Reference proteome</keyword>
<accession>A0A834IPC1</accession>
<dbReference type="OrthoDB" id="6784054at2759"/>
<reference evidence="3" key="1">
    <citation type="submission" date="2020-08" db="EMBL/GenBank/DDBJ databases">
        <title>Genome sequencing and assembly of the red palm weevil Rhynchophorus ferrugineus.</title>
        <authorList>
            <person name="Dias G.B."/>
            <person name="Bergman C.M."/>
            <person name="Manee M."/>
        </authorList>
    </citation>
    <scope>NUCLEOTIDE SEQUENCE</scope>
    <source>
        <strain evidence="3">AA-2017</strain>
        <tissue evidence="3">Whole larva</tissue>
    </source>
</reference>
<feature type="chain" id="PRO_5032523250" evidence="2">
    <location>
        <begin position="28"/>
        <end position="634"/>
    </location>
</feature>
<gene>
    <name evidence="3" type="ORF">GWI33_004511</name>
</gene>
<protein>
    <submittedName>
        <fullName evidence="3">Uncharacterized protein</fullName>
    </submittedName>
</protein>
<evidence type="ECO:0000256" key="1">
    <source>
        <dbReference type="SAM" id="MobiDB-lite"/>
    </source>
</evidence>
<feature type="region of interest" description="Disordered" evidence="1">
    <location>
        <begin position="59"/>
        <end position="85"/>
    </location>
</feature>
<name>A0A834IPC1_RHYFE</name>
<keyword evidence="2" id="KW-0732">Signal</keyword>
<dbReference type="Proteomes" id="UP000625711">
    <property type="component" value="Unassembled WGS sequence"/>
</dbReference>
<evidence type="ECO:0000313" key="4">
    <source>
        <dbReference type="Proteomes" id="UP000625711"/>
    </source>
</evidence>
<comment type="caution">
    <text evidence="3">The sequence shown here is derived from an EMBL/GenBank/DDBJ whole genome shotgun (WGS) entry which is preliminary data.</text>
</comment>
<organism evidence="3 4">
    <name type="scientific">Rhynchophorus ferrugineus</name>
    <name type="common">Red palm weevil</name>
    <name type="synonym">Curculio ferrugineus</name>
    <dbReference type="NCBI Taxonomy" id="354439"/>
    <lineage>
        <taxon>Eukaryota</taxon>
        <taxon>Metazoa</taxon>
        <taxon>Ecdysozoa</taxon>
        <taxon>Arthropoda</taxon>
        <taxon>Hexapoda</taxon>
        <taxon>Insecta</taxon>
        <taxon>Pterygota</taxon>
        <taxon>Neoptera</taxon>
        <taxon>Endopterygota</taxon>
        <taxon>Coleoptera</taxon>
        <taxon>Polyphaga</taxon>
        <taxon>Cucujiformia</taxon>
        <taxon>Curculionidae</taxon>
        <taxon>Dryophthorinae</taxon>
        <taxon>Rhynchophorus</taxon>
    </lineage>
</organism>
<feature type="compositionally biased region" description="Polar residues" evidence="1">
    <location>
        <begin position="251"/>
        <end position="276"/>
    </location>
</feature>
<proteinExistence type="predicted"/>
<evidence type="ECO:0000313" key="3">
    <source>
        <dbReference type="EMBL" id="KAF7281590.1"/>
    </source>
</evidence>
<evidence type="ECO:0000256" key="2">
    <source>
        <dbReference type="SAM" id="SignalP"/>
    </source>
</evidence>